<sequence>MRNRAANFTLIELLVVIAIIAVLASMLLPALNKARDRARTASCLSNLKQIGIATATYAADDKGAIIWVRDSTLMYRNNAGGWPAGLGFLHKIGYLAAPKAFYCPTERKNRYENQTKMWESKQSNKYDDNTGSDGITSNYLLPKEGAPYDPQTTQSVNLGYPGRTIYIFLKKQKPGYSYIADGCLREYNARTNEVTGGWQWAHNGHAGNILYQDGHAETLTISQAKMMKMTSTNSNHWEAHYMGCYNRK</sequence>
<reference evidence="3 4" key="1">
    <citation type="submission" date="2018-04" db="EMBL/GenBank/DDBJ databases">
        <title>Genomic Encyclopedia of Type Strains, Phase IV (KMG-IV): sequencing the most valuable type-strain genomes for metagenomic binning, comparative biology and taxonomic classification.</title>
        <authorList>
            <person name="Goeker M."/>
        </authorList>
    </citation>
    <scope>NUCLEOTIDE SEQUENCE [LARGE SCALE GENOMIC DNA]</scope>
    <source>
        <strain evidence="3 4">DSM 14823</strain>
    </source>
</reference>
<dbReference type="PANTHER" id="PTHR30093:SF2">
    <property type="entry name" value="TYPE II SECRETION SYSTEM PROTEIN H"/>
    <property type="match status" value="1"/>
</dbReference>
<protein>
    <submittedName>
        <fullName evidence="3">Prepilin-type N-terminal cleavage/methylation domain-containing protein/prepilin-type processing-associated H-X9-DG protein</fullName>
    </submittedName>
    <submittedName>
        <fullName evidence="2">Type II secretion system protein</fullName>
    </submittedName>
</protein>
<keyword evidence="1" id="KW-0812">Transmembrane</keyword>
<gene>
    <name evidence="3" type="ORF">C8D82_10777</name>
    <name evidence="2" type="ORF">HF882_13245</name>
</gene>
<proteinExistence type="predicted"/>
<dbReference type="Proteomes" id="UP000245959">
    <property type="component" value="Unassembled WGS sequence"/>
</dbReference>
<dbReference type="InterPro" id="IPR045584">
    <property type="entry name" value="Pilin-like"/>
</dbReference>
<keyword evidence="1" id="KW-0472">Membrane</keyword>
<dbReference type="Gene3D" id="3.30.700.10">
    <property type="entry name" value="Glycoprotein, Type 4 Pilin"/>
    <property type="match status" value="1"/>
</dbReference>
<dbReference type="NCBIfam" id="TIGR02532">
    <property type="entry name" value="IV_pilin_GFxxxE"/>
    <property type="match status" value="1"/>
</dbReference>
<evidence type="ECO:0000313" key="2">
    <source>
        <dbReference type="EMBL" id="NMD87552.1"/>
    </source>
</evidence>
<dbReference type="PANTHER" id="PTHR30093">
    <property type="entry name" value="GENERAL SECRETION PATHWAY PROTEIN G"/>
    <property type="match status" value="1"/>
</dbReference>
<dbReference type="AlphaFoldDB" id="A0A2U1B6U7"/>
<comment type="caution">
    <text evidence="3">The sequence shown here is derived from an EMBL/GenBank/DDBJ whole genome shotgun (WGS) entry which is preliminary data.</text>
</comment>
<evidence type="ECO:0000256" key="1">
    <source>
        <dbReference type="SAM" id="Phobius"/>
    </source>
</evidence>
<name>A0A2U1B6U7_9BACT</name>
<feature type="transmembrane region" description="Helical" evidence="1">
    <location>
        <begin position="6"/>
        <end position="31"/>
    </location>
</feature>
<dbReference type="Proteomes" id="UP000576225">
    <property type="component" value="Unassembled WGS sequence"/>
</dbReference>
<dbReference type="EMBL" id="QEKH01000007">
    <property type="protein sequence ID" value="PVY44322.1"/>
    <property type="molecule type" value="Genomic_DNA"/>
</dbReference>
<dbReference type="RefSeq" id="WP_165832856.1">
    <property type="nucleotide sequence ID" value="NZ_CABMMC010000112.1"/>
</dbReference>
<dbReference type="Pfam" id="PF07963">
    <property type="entry name" value="N_methyl"/>
    <property type="match status" value="1"/>
</dbReference>
<dbReference type="SUPFAM" id="SSF54523">
    <property type="entry name" value="Pili subunits"/>
    <property type="match status" value="1"/>
</dbReference>
<evidence type="ECO:0000313" key="4">
    <source>
        <dbReference type="Proteomes" id="UP000245959"/>
    </source>
</evidence>
<keyword evidence="4" id="KW-1185">Reference proteome</keyword>
<accession>A0A2U1B6U7</accession>
<evidence type="ECO:0000313" key="3">
    <source>
        <dbReference type="EMBL" id="PVY44322.1"/>
    </source>
</evidence>
<evidence type="ECO:0000313" key="5">
    <source>
        <dbReference type="Proteomes" id="UP000576225"/>
    </source>
</evidence>
<reference evidence="2 5" key="2">
    <citation type="submission" date="2020-04" db="EMBL/GenBank/DDBJ databases">
        <authorList>
            <person name="Hitch T.C.A."/>
            <person name="Wylensek D."/>
            <person name="Clavel T."/>
        </authorList>
    </citation>
    <scope>NUCLEOTIDE SEQUENCE [LARGE SCALE GENOMIC DNA]</scope>
    <source>
        <strain evidence="2 5">COR2-253-APC-1A</strain>
    </source>
</reference>
<organism evidence="3 4">
    <name type="scientific">Victivallis vadensis</name>
    <dbReference type="NCBI Taxonomy" id="172901"/>
    <lineage>
        <taxon>Bacteria</taxon>
        <taxon>Pseudomonadati</taxon>
        <taxon>Lentisphaerota</taxon>
        <taxon>Lentisphaeria</taxon>
        <taxon>Victivallales</taxon>
        <taxon>Victivallaceae</taxon>
        <taxon>Victivallis</taxon>
    </lineage>
</organism>
<dbReference type="GeneID" id="78297522"/>
<dbReference type="EMBL" id="JABAEW010000026">
    <property type="protein sequence ID" value="NMD87552.1"/>
    <property type="molecule type" value="Genomic_DNA"/>
</dbReference>
<dbReference type="InterPro" id="IPR012902">
    <property type="entry name" value="N_methyl_site"/>
</dbReference>
<keyword evidence="1" id="KW-1133">Transmembrane helix</keyword>